<dbReference type="Pfam" id="PF02738">
    <property type="entry name" value="MoCoBD_1"/>
    <property type="match status" value="2"/>
</dbReference>
<dbReference type="InterPro" id="IPR037165">
    <property type="entry name" value="AldOxase/xan_DH_Mopterin-bd_sf"/>
</dbReference>
<comment type="caution">
    <text evidence="2">The sequence shown here is derived from an EMBL/GenBank/DDBJ whole genome shotgun (WGS) entry which is preliminary data.</text>
</comment>
<reference evidence="3" key="1">
    <citation type="journal article" date="2019" name="Int. J. Syst. Evol. Microbiol.">
        <title>The Global Catalogue of Microorganisms (GCM) 10K type strain sequencing project: providing services to taxonomists for standard genome sequencing and annotation.</title>
        <authorList>
            <consortium name="The Broad Institute Genomics Platform"/>
            <consortium name="The Broad Institute Genome Sequencing Center for Infectious Disease"/>
            <person name="Wu L."/>
            <person name="Ma J."/>
        </authorList>
    </citation>
    <scope>NUCLEOTIDE SEQUENCE [LARGE SCALE GENOMIC DNA]</scope>
    <source>
        <strain evidence="3">CCUG 56029</strain>
    </source>
</reference>
<dbReference type="InterPro" id="IPR052516">
    <property type="entry name" value="N-heterocyclic_Hydroxylase"/>
</dbReference>
<dbReference type="Proteomes" id="UP001597213">
    <property type="component" value="Unassembled WGS sequence"/>
</dbReference>
<dbReference type="SUPFAM" id="SSF56003">
    <property type="entry name" value="Molybdenum cofactor-binding domain"/>
    <property type="match status" value="2"/>
</dbReference>
<dbReference type="InterPro" id="IPR008274">
    <property type="entry name" value="AldOxase/xan_DH_MoCoBD1"/>
</dbReference>
<gene>
    <name evidence="2" type="ORF">ACFSCT_15415</name>
</gene>
<dbReference type="EMBL" id="JBHUEN010000043">
    <property type="protein sequence ID" value="MFD1883108.1"/>
    <property type="molecule type" value="Genomic_DNA"/>
</dbReference>
<keyword evidence="3" id="KW-1185">Reference proteome</keyword>
<accession>A0ABW4RA94</accession>
<dbReference type="PANTHER" id="PTHR47495:SF1">
    <property type="entry name" value="BLL3820 PROTEIN"/>
    <property type="match status" value="1"/>
</dbReference>
<dbReference type="InterPro" id="IPR012368">
    <property type="entry name" value="OxRdtase_Mopterin-bd_su_IorB"/>
</dbReference>
<protein>
    <submittedName>
        <fullName evidence="2">Molybdopterin cofactor-binding domain-containing protein</fullName>
    </submittedName>
</protein>
<dbReference type="Gene3D" id="3.30.365.10">
    <property type="entry name" value="Aldehyde oxidase/xanthine dehydrogenase, molybdopterin binding domain"/>
    <property type="match status" value="4"/>
</dbReference>
<dbReference type="InterPro" id="IPR036856">
    <property type="entry name" value="Ald_Oxase/Xan_DH_a/b_sf"/>
</dbReference>
<name>A0ABW4RA94_9RHOB</name>
<dbReference type="PANTHER" id="PTHR47495">
    <property type="entry name" value="ALDEHYDE DEHYDROGENASE"/>
    <property type="match status" value="1"/>
</dbReference>
<organism evidence="2 3">
    <name type="scientific">Paracoccus pacificus</name>
    <dbReference type="NCBI Taxonomy" id="1463598"/>
    <lineage>
        <taxon>Bacteria</taxon>
        <taxon>Pseudomonadati</taxon>
        <taxon>Pseudomonadota</taxon>
        <taxon>Alphaproteobacteria</taxon>
        <taxon>Rhodobacterales</taxon>
        <taxon>Paracoccaceae</taxon>
        <taxon>Paracoccus</taxon>
    </lineage>
</organism>
<sequence>MPTGSEIAKPLDLTRRQVIAGAGGLIVGFSFLPARAQQAAPATPEPPHLPGSLDDTRMLDAWIHIAPDDTITVFSGKAELGQSIKVPLMQIAAEELGVDIDQLTLINADTGRTPNEGFTAGSMTIQYSGTALRNAAAQVRALLMATAARRWGIPAEGMRAENRQIIAPDGRRLRFGALVADTDLKVEAQPESPLTTPESFRLIGRSLPRPDITVKATGGAAFVQDMRPEGMLHARVIRSAAPRAVLIDADIAAAEAMPGVVSVIRDGSFLAVVAEREFQAITAMRALQASAKWQDGPSLPDQSAMSDWLEANVSETGVVAEEGDPDAAPGKIYEAVFTRPYMMHGSIGPSCALAVMADDGLTVWSHTQGVFPDRAAIAELLGMDPARIRVIHAEGSGCYGHNGADDAAADAALIATKLPGRPIRLVWMREQEHANEPYGPAMLLKLRAKLGDDGLISGWTYDVYSNTHSGRPGGAPALLAGQTKTDPFPPLKGKLSISPTGNGDRNANPYYRIPNRRILWQFVESAPLRVSSLRALGAYANVFAVESAMDELALMAGADPVEFRLRHLDDQRARDVIEKAASEFGWPGATAPDGTRGVGFAYARYKNLTSYLALAVEIALDPAVGDVRLVRAVAAIDAGEAVSPDGIINQTEGGILQSMSWTLFEAVTFDSTSVTSTDWSSYPILRFSHVPDSVAVHVIDRPGMPYLGAGEAAQGPTCGAIGNALRNATGRRVHDLPLSRERVRDAMQT</sequence>
<dbReference type="InterPro" id="IPR000674">
    <property type="entry name" value="Ald_Oxase/Xan_DH_a/b"/>
</dbReference>
<dbReference type="PIRSF" id="PIRSF036389">
    <property type="entry name" value="IOR_B"/>
    <property type="match status" value="1"/>
</dbReference>
<dbReference type="SMART" id="SM01008">
    <property type="entry name" value="Ald_Xan_dh_C"/>
    <property type="match status" value="1"/>
</dbReference>
<dbReference type="PROSITE" id="PS51318">
    <property type="entry name" value="TAT"/>
    <property type="match status" value="1"/>
</dbReference>
<dbReference type="SUPFAM" id="SSF54665">
    <property type="entry name" value="CO dehydrogenase molybdoprotein N-domain-like"/>
    <property type="match status" value="1"/>
</dbReference>
<proteinExistence type="predicted"/>
<dbReference type="InterPro" id="IPR046867">
    <property type="entry name" value="AldOxase/xan_DH_MoCoBD2"/>
</dbReference>
<evidence type="ECO:0000313" key="2">
    <source>
        <dbReference type="EMBL" id="MFD1883108.1"/>
    </source>
</evidence>
<evidence type="ECO:0000313" key="3">
    <source>
        <dbReference type="Proteomes" id="UP001597213"/>
    </source>
</evidence>
<evidence type="ECO:0000259" key="1">
    <source>
        <dbReference type="SMART" id="SM01008"/>
    </source>
</evidence>
<dbReference type="Pfam" id="PF20256">
    <property type="entry name" value="MoCoBD_2"/>
    <property type="match status" value="2"/>
</dbReference>
<dbReference type="Gene3D" id="3.90.1170.50">
    <property type="entry name" value="Aldehyde oxidase/xanthine dehydrogenase, a/b hammerhead"/>
    <property type="match status" value="1"/>
</dbReference>
<dbReference type="InterPro" id="IPR006311">
    <property type="entry name" value="TAT_signal"/>
</dbReference>
<feature type="domain" description="Aldehyde oxidase/xanthine dehydrogenase a/b hammerhead" evidence="1">
    <location>
        <begin position="217"/>
        <end position="297"/>
    </location>
</feature>
<dbReference type="RefSeq" id="WP_379144164.1">
    <property type="nucleotide sequence ID" value="NZ_JBHUEN010000043.1"/>
</dbReference>